<comment type="caution">
    <text evidence="1">The sequence shown here is derived from an EMBL/GenBank/DDBJ whole genome shotgun (WGS) entry which is preliminary data.</text>
</comment>
<dbReference type="AlphaFoldDB" id="A0A314YR06"/>
<dbReference type="Pfam" id="PF22061">
    <property type="entry name" value="CSN7_HB_subdom"/>
    <property type="match status" value="1"/>
</dbReference>
<gene>
    <name evidence="1" type="ORF">Pyn_26545</name>
</gene>
<name>A0A314YR06_PRUYE</name>
<keyword evidence="2" id="KW-1185">Reference proteome</keyword>
<protein>
    <submittedName>
        <fullName evidence="1">COP9 signalosome complex subunit 7-like isoform X4</fullName>
    </submittedName>
</protein>
<accession>A0A314YR06</accession>
<reference evidence="1 2" key="1">
    <citation type="submission" date="2018-02" db="EMBL/GenBank/DDBJ databases">
        <title>Draft genome of wild Prunus yedoensis var. nudiflora.</title>
        <authorList>
            <person name="Baek S."/>
            <person name="Kim J.-H."/>
            <person name="Choi K."/>
            <person name="Kim G.-B."/>
            <person name="Cho A."/>
            <person name="Jang H."/>
            <person name="Shin C.-H."/>
            <person name="Yu H.-J."/>
            <person name="Mun J.-H."/>
        </authorList>
    </citation>
    <scope>NUCLEOTIDE SEQUENCE [LARGE SCALE GENOMIC DNA]</scope>
    <source>
        <strain evidence="2">cv. Jeju island</strain>
        <tissue evidence="1">Leaf</tissue>
    </source>
</reference>
<evidence type="ECO:0000313" key="2">
    <source>
        <dbReference type="Proteomes" id="UP000250321"/>
    </source>
</evidence>
<proteinExistence type="predicted"/>
<dbReference type="Proteomes" id="UP000250321">
    <property type="component" value="Unassembled WGS sequence"/>
</dbReference>
<dbReference type="STRING" id="2094558.A0A314YR06"/>
<dbReference type="OrthoDB" id="1707763at2759"/>
<evidence type="ECO:0000313" key="1">
    <source>
        <dbReference type="EMBL" id="PQQ07148.1"/>
    </source>
</evidence>
<organism evidence="1 2">
    <name type="scientific">Prunus yedoensis var. nudiflora</name>
    <dbReference type="NCBI Taxonomy" id="2094558"/>
    <lineage>
        <taxon>Eukaryota</taxon>
        <taxon>Viridiplantae</taxon>
        <taxon>Streptophyta</taxon>
        <taxon>Embryophyta</taxon>
        <taxon>Tracheophyta</taxon>
        <taxon>Spermatophyta</taxon>
        <taxon>Magnoliopsida</taxon>
        <taxon>eudicotyledons</taxon>
        <taxon>Gunneridae</taxon>
        <taxon>Pentapetalae</taxon>
        <taxon>rosids</taxon>
        <taxon>fabids</taxon>
        <taxon>Rosales</taxon>
        <taxon>Rosaceae</taxon>
        <taxon>Amygdaloideae</taxon>
        <taxon>Amygdaleae</taxon>
        <taxon>Prunus</taxon>
    </lineage>
</organism>
<dbReference type="EMBL" id="PJQY01000882">
    <property type="protein sequence ID" value="PQQ07148.1"/>
    <property type="molecule type" value="Genomic_DNA"/>
</dbReference>
<sequence length="72" mass="8065">MDIEQKQEEIIDHFVKQASSLEGSALGSLVVEATSHPSLFAFSEILAVPNVLQKLRMWLGEFDLALVLVRRI</sequence>